<keyword evidence="2" id="KW-0812">Transmembrane</keyword>
<evidence type="ECO:0000256" key="2">
    <source>
        <dbReference type="SAM" id="Phobius"/>
    </source>
</evidence>
<feature type="transmembrane region" description="Helical" evidence="2">
    <location>
        <begin position="88"/>
        <end position="110"/>
    </location>
</feature>
<dbReference type="AlphaFoldDB" id="A0AAV7WCD4"/>
<feature type="transmembrane region" description="Helical" evidence="2">
    <location>
        <begin position="59"/>
        <end position="81"/>
    </location>
</feature>
<evidence type="ECO:0000313" key="5">
    <source>
        <dbReference type="EMBL" id="KAJ1211657.1"/>
    </source>
</evidence>
<keyword evidence="2" id="KW-0472">Membrane</keyword>
<sequence length="255" mass="29256">MRRAAVSQLALLWQLRTSATYRCNMADYRIRVYKDKDHVTVRRLFANGLAENIPPFRKYVLTLPRTKLFLLGVHLMILMGFQHSSISALQATLCAAAAWCGTLSFVWWGASYTYTSYIQQSLEEDMLDIQKCYIQKRRACFWVAESNGKVVGMVAAQPYSASDGETKVELLRLSVSKEHRGQGIGKALCQTVINFGRQESYESVVLDTSMVQYAGRKLYENLGFKLINSYIPRSFISRLFHFYVLIYSYKIHAHN</sequence>
<protein>
    <recommendedName>
        <fullName evidence="4">N-acetyltransferase domain-containing protein</fullName>
    </recommendedName>
</protein>
<dbReference type="PANTHER" id="PTHR13947">
    <property type="entry name" value="GNAT FAMILY N-ACETYLTRANSFERASE"/>
    <property type="match status" value="1"/>
</dbReference>
<dbReference type="Gene3D" id="3.40.630.30">
    <property type="match status" value="1"/>
</dbReference>
<dbReference type="InterPro" id="IPR016181">
    <property type="entry name" value="Acyl_CoA_acyltransferase"/>
</dbReference>
<dbReference type="Pfam" id="PF00583">
    <property type="entry name" value="Acetyltransf_1"/>
    <property type="match status" value="1"/>
</dbReference>
<organism evidence="5 6">
    <name type="scientific">Pleurodeles waltl</name>
    <name type="common">Iberian ribbed newt</name>
    <dbReference type="NCBI Taxonomy" id="8319"/>
    <lineage>
        <taxon>Eukaryota</taxon>
        <taxon>Metazoa</taxon>
        <taxon>Chordata</taxon>
        <taxon>Craniata</taxon>
        <taxon>Vertebrata</taxon>
        <taxon>Euteleostomi</taxon>
        <taxon>Amphibia</taxon>
        <taxon>Batrachia</taxon>
        <taxon>Caudata</taxon>
        <taxon>Salamandroidea</taxon>
        <taxon>Salamandridae</taxon>
        <taxon>Pleurodelinae</taxon>
        <taxon>Pleurodeles</taxon>
    </lineage>
</organism>
<keyword evidence="2" id="KW-1133">Transmembrane helix</keyword>
<dbReference type="InterPro" id="IPR050769">
    <property type="entry name" value="NAT_camello-type"/>
</dbReference>
<dbReference type="GO" id="GO:0008080">
    <property type="term" value="F:N-acetyltransferase activity"/>
    <property type="evidence" value="ECO:0007669"/>
    <property type="project" value="InterPro"/>
</dbReference>
<feature type="chain" id="PRO_5043753758" description="N-acetyltransferase domain-containing protein" evidence="3">
    <location>
        <begin position="21"/>
        <end position="255"/>
    </location>
</feature>
<name>A0AAV7WCD4_PLEWA</name>
<dbReference type="SUPFAM" id="SSF55729">
    <property type="entry name" value="Acyl-CoA N-acyltransferases (Nat)"/>
    <property type="match status" value="1"/>
</dbReference>
<proteinExistence type="predicted"/>
<reference evidence="5" key="1">
    <citation type="journal article" date="2022" name="bioRxiv">
        <title>Sequencing and chromosome-scale assembly of the giantPleurodeles waltlgenome.</title>
        <authorList>
            <person name="Brown T."/>
            <person name="Elewa A."/>
            <person name="Iarovenko S."/>
            <person name="Subramanian E."/>
            <person name="Araus A.J."/>
            <person name="Petzold A."/>
            <person name="Susuki M."/>
            <person name="Suzuki K.-i.T."/>
            <person name="Hayashi T."/>
            <person name="Toyoda A."/>
            <person name="Oliveira C."/>
            <person name="Osipova E."/>
            <person name="Leigh N.D."/>
            <person name="Simon A."/>
            <person name="Yun M.H."/>
        </authorList>
    </citation>
    <scope>NUCLEOTIDE SEQUENCE</scope>
    <source>
        <strain evidence="5">20211129_DDA</strain>
        <tissue evidence="5">Liver</tissue>
    </source>
</reference>
<evidence type="ECO:0000313" key="6">
    <source>
        <dbReference type="Proteomes" id="UP001066276"/>
    </source>
</evidence>
<evidence type="ECO:0000256" key="3">
    <source>
        <dbReference type="SAM" id="SignalP"/>
    </source>
</evidence>
<dbReference type="PROSITE" id="PS51186">
    <property type="entry name" value="GNAT"/>
    <property type="match status" value="1"/>
</dbReference>
<gene>
    <name evidence="5" type="ORF">NDU88_007014</name>
</gene>
<dbReference type="PANTHER" id="PTHR13947:SF58">
    <property type="entry name" value="8B (PUTATIVE,_PSEUDO-RELATED"/>
    <property type="match status" value="1"/>
</dbReference>
<dbReference type="InterPro" id="IPR000182">
    <property type="entry name" value="GNAT_dom"/>
</dbReference>
<feature type="signal peptide" evidence="3">
    <location>
        <begin position="1"/>
        <end position="20"/>
    </location>
</feature>
<evidence type="ECO:0000256" key="1">
    <source>
        <dbReference type="ARBA" id="ARBA00022679"/>
    </source>
</evidence>
<keyword evidence="6" id="KW-1185">Reference proteome</keyword>
<dbReference type="CDD" id="cd04301">
    <property type="entry name" value="NAT_SF"/>
    <property type="match status" value="1"/>
</dbReference>
<accession>A0AAV7WCD4</accession>
<feature type="domain" description="N-acetyltransferase" evidence="4">
    <location>
        <begin position="101"/>
        <end position="250"/>
    </location>
</feature>
<dbReference type="Proteomes" id="UP001066276">
    <property type="component" value="Chromosome 1_2"/>
</dbReference>
<evidence type="ECO:0000259" key="4">
    <source>
        <dbReference type="PROSITE" id="PS51186"/>
    </source>
</evidence>
<comment type="caution">
    <text evidence="5">The sequence shown here is derived from an EMBL/GenBank/DDBJ whole genome shotgun (WGS) entry which is preliminary data.</text>
</comment>
<keyword evidence="3" id="KW-0732">Signal</keyword>
<keyword evidence="1" id="KW-0808">Transferase</keyword>
<dbReference type="EMBL" id="JANPWB010000002">
    <property type="protein sequence ID" value="KAJ1211657.1"/>
    <property type="molecule type" value="Genomic_DNA"/>
</dbReference>